<dbReference type="PANTHER" id="PTHR37287">
    <property type="entry name" value="INO EIGHTY SUBUNIT 1"/>
    <property type="match status" value="1"/>
</dbReference>
<dbReference type="PANTHER" id="PTHR37287:SF1">
    <property type="entry name" value="INO EIGHTY SUBUNIT 1"/>
    <property type="match status" value="1"/>
</dbReference>
<dbReference type="InterPro" id="IPR038014">
    <property type="entry name" value="Ies1"/>
</dbReference>
<dbReference type="EMBL" id="KE148147">
    <property type="protein sequence ID" value="EPE09734.1"/>
    <property type="molecule type" value="Genomic_DNA"/>
</dbReference>
<proteinExistence type="predicted"/>
<feature type="compositionally biased region" description="Low complexity" evidence="1">
    <location>
        <begin position="391"/>
        <end position="421"/>
    </location>
</feature>
<evidence type="ECO:0000313" key="2">
    <source>
        <dbReference type="EMBL" id="EPE09734.1"/>
    </source>
</evidence>
<organism evidence="2 3">
    <name type="scientific">Ophiostoma piceae (strain UAMH 11346)</name>
    <name type="common">Sap stain fungus</name>
    <dbReference type="NCBI Taxonomy" id="1262450"/>
    <lineage>
        <taxon>Eukaryota</taxon>
        <taxon>Fungi</taxon>
        <taxon>Dikarya</taxon>
        <taxon>Ascomycota</taxon>
        <taxon>Pezizomycotina</taxon>
        <taxon>Sordariomycetes</taxon>
        <taxon>Sordariomycetidae</taxon>
        <taxon>Ophiostomatales</taxon>
        <taxon>Ophiostomataceae</taxon>
        <taxon>Ophiostoma</taxon>
    </lineage>
</organism>
<feature type="compositionally biased region" description="Low complexity" evidence="1">
    <location>
        <begin position="738"/>
        <end position="762"/>
    </location>
</feature>
<accession>S3C8B9</accession>
<dbReference type="HOGENOM" id="CLU_007606_1_2_1"/>
<dbReference type="GO" id="GO:0031011">
    <property type="term" value="C:Ino80 complex"/>
    <property type="evidence" value="ECO:0007669"/>
    <property type="project" value="InterPro"/>
</dbReference>
<name>S3C8B9_OPHP1</name>
<dbReference type="VEuPathDB" id="FungiDB:F503_07510"/>
<feature type="region of interest" description="Disordered" evidence="1">
    <location>
        <begin position="1"/>
        <end position="101"/>
    </location>
</feature>
<reference evidence="2 3" key="1">
    <citation type="journal article" date="2013" name="BMC Genomics">
        <title>The genome and transcriptome of the pine saprophyte Ophiostoma piceae, and a comparison with the bark beetle-associated pine pathogen Grosmannia clavigera.</title>
        <authorList>
            <person name="Haridas S."/>
            <person name="Wang Y."/>
            <person name="Lim L."/>
            <person name="Massoumi Alamouti S."/>
            <person name="Jackman S."/>
            <person name="Docking R."/>
            <person name="Robertson G."/>
            <person name="Birol I."/>
            <person name="Bohlmann J."/>
            <person name="Breuil C."/>
        </authorList>
    </citation>
    <scope>NUCLEOTIDE SEQUENCE [LARGE SCALE GENOMIC DNA]</scope>
    <source>
        <strain evidence="2 3">UAMH 11346</strain>
    </source>
</reference>
<keyword evidence="3" id="KW-1185">Reference proteome</keyword>
<feature type="compositionally biased region" description="Low complexity" evidence="1">
    <location>
        <begin position="824"/>
        <end position="835"/>
    </location>
</feature>
<feature type="compositionally biased region" description="Polar residues" evidence="1">
    <location>
        <begin position="44"/>
        <end position="67"/>
    </location>
</feature>
<protein>
    <submittedName>
        <fullName evidence="2">Ino80 chromatin remodeling complex ies1</fullName>
    </submittedName>
</protein>
<dbReference type="OMA" id="DAHAYKQ"/>
<dbReference type="Proteomes" id="UP000016923">
    <property type="component" value="Unassembled WGS sequence"/>
</dbReference>
<feature type="compositionally biased region" description="Low complexity" evidence="1">
    <location>
        <begin position="773"/>
        <end position="791"/>
    </location>
</feature>
<feature type="compositionally biased region" description="Acidic residues" evidence="1">
    <location>
        <begin position="698"/>
        <end position="716"/>
    </location>
</feature>
<feature type="compositionally biased region" description="Acidic residues" evidence="1">
    <location>
        <begin position="792"/>
        <end position="803"/>
    </location>
</feature>
<dbReference type="AlphaFoldDB" id="S3C8B9"/>
<feature type="region of interest" description="Disordered" evidence="1">
    <location>
        <begin position="388"/>
        <end position="467"/>
    </location>
</feature>
<feature type="compositionally biased region" description="Acidic residues" evidence="1">
    <location>
        <begin position="866"/>
        <end position="884"/>
    </location>
</feature>
<dbReference type="eggNOG" id="ENOG502QVDM">
    <property type="taxonomic scope" value="Eukaryota"/>
</dbReference>
<dbReference type="STRING" id="1262450.S3C8B9"/>
<dbReference type="OrthoDB" id="5413003at2759"/>
<feature type="region of interest" description="Disordered" evidence="1">
    <location>
        <begin position="685"/>
        <end position="901"/>
    </location>
</feature>
<feature type="compositionally biased region" description="Acidic residues" evidence="1">
    <location>
        <begin position="813"/>
        <end position="823"/>
    </location>
</feature>
<gene>
    <name evidence="2" type="ORF">F503_07510</name>
</gene>
<sequence length="901" mass="97975">MATPSSPAARSDTEPHSSPAPLSRKPFAASVNANLTEDEDNGLDGNSTIVNHRSTSQISGSPQAQRTSKAGGASRKSRGGRDSTVRASSGPGGPAMIKDPSAIGKIRHLKKEDGEPLWRYDIQYDFLRAIFDDDHLVFTNSYDDTLPKQCFADLYIDTMARSSKTSKILHDKLLSDREAAKNMAMVCLLVNIGRMNTTLNFFPEMRAQLRTYHAIPSLQVDESATDYKQLQDAPRLKSILKGGTEDRSEPRSLDDLKSMDVPRTNPVNLLFLICNNASKVAELHFPPSHEFHDLIMKSNLSSKSRGNAFLWIVWFYLESDFTEEGCEENPFGAGVDYGVDVANQGVPQMIELTPEAIKEENVDTPKELEFGLQRKAFRAKILNNESFPDVSGFKRSSRPSRPSGAASQAAGAAKETSAAAKESAEPGTDTERSAAPNILPRIRPSKHESDMESVRSTPPPRSIGRASAAASAAAGVIASSASRRAGPYKSQLADGASPARQPPLLQQLYQQQQLQLSRRKKRPQKGDRALDDDDDDDRGNTSIAPSRKPRPPTAHQIAVENNRKQRIEYLLSRGMHRKQHRARKARRTEGAIIRAQRRLDKTPNLFEDSESEDNLLFNRNLFNPHPGAPQNMPSGTAFRERGFFGLVQLSDEIEDYGEEFDLYATAMRRACRRINRWEGDPNHAVVPTTKRPRVNVPVEDEYRDPNETEEEDDLDNADMTMSMLETTPAPSAKKRRTVGAGASTGRARGGRAPKSGAAAAGGVSNSTKRRRAAAAAKAAAAAAEAEANGDVTMDDADDAENDPDATALASGAEDNDGGADETDAAGSVAASASAALKPRVTIMKAGSRATPSSRGSKGVHVKHEDDDGEQDDEDDEDDNDDELNDLDKTLLGMGDGDTDSE</sequence>
<evidence type="ECO:0000313" key="3">
    <source>
        <dbReference type="Proteomes" id="UP000016923"/>
    </source>
</evidence>
<feature type="region of interest" description="Disordered" evidence="1">
    <location>
        <begin position="510"/>
        <end position="557"/>
    </location>
</feature>
<evidence type="ECO:0000256" key="1">
    <source>
        <dbReference type="SAM" id="MobiDB-lite"/>
    </source>
</evidence>
<feature type="region of interest" description="Disordered" evidence="1">
    <location>
        <begin position="480"/>
        <end position="499"/>
    </location>
</feature>